<evidence type="ECO:0000256" key="2">
    <source>
        <dbReference type="ARBA" id="ARBA00023125"/>
    </source>
</evidence>
<accession>A0A6P1TP36</accession>
<dbReference type="PANTHER" id="PTHR42756">
    <property type="entry name" value="TRANSCRIPTIONAL REGULATOR, MARR"/>
    <property type="match status" value="1"/>
</dbReference>
<dbReference type="SUPFAM" id="SSF46785">
    <property type="entry name" value="Winged helix' DNA-binding domain"/>
    <property type="match status" value="1"/>
</dbReference>
<dbReference type="PANTHER" id="PTHR42756:SF2">
    <property type="entry name" value="MARR FAMILY REGULATORY PROTEIN"/>
    <property type="match status" value="1"/>
</dbReference>
<reference evidence="5 6" key="1">
    <citation type="submission" date="2020-01" db="EMBL/GenBank/DDBJ databases">
        <title>Genome analysis of Anaerocolumna sp. CBA3638.</title>
        <authorList>
            <person name="Kim J."/>
            <person name="Roh S.W."/>
        </authorList>
    </citation>
    <scope>NUCLEOTIDE SEQUENCE [LARGE SCALE GENOMIC DNA]</scope>
    <source>
        <strain evidence="5 6">CBA3638</strain>
    </source>
</reference>
<dbReference type="Gene3D" id="1.10.10.10">
    <property type="entry name" value="Winged helix-like DNA-binding domain superfamily/Winged helix DNA-binding domain"/>
    <property type="match status" value="1"/>
</dbReference>
<dbReference type="EMBL" id="CP048000">
    <property type="protein sequence ID" value="QHQ61641.1"/>
    <property type="molecule type" value="Genomic_DNA"/>
</dbReference>
<name>A0A6P1TP36_9FIRM</name>
<dbReference type="Proteomes" id="UP000464314">
    <property type="component" value="Chromosome"/>
</dbReference>
<sequence>MNQGKLLTKRIAHISKYTQFHMDEVLKPYNLSSGTYPFLLALWQNEGINLEKISREIKVDKALSTRNIQKLIELGYLEKLSDQKDCRACRLFLTDKAKEVIPIIKDEIHLWISDITQDLSREEIDLLDTMLEKILTRAKVKKI</sequence>
<keyword evidence="6" id="KW-1185">Reference proteome</keyword>
<dbReference type="InterPro" id="IPR036390">
    <property type="entry name" value="WH_DNA-bd_sf"/>
</dbReference>
<keyword evidence="3" id="KW-0804">Transcription</keyword>
<keyword evidence="1" id="KW-0805">Transcription regulation</keyword>
<dbReference type="InterPro" id="IPR036388">
    <property type="entry name" value="WH-like_DNA-bd_sf"/>
</dbReference>
<evidence type="ECO:0000259" key="4">
    <source>
        <dbReference type="PROSITE" id="PS50995"/>
    </source>
</evidence>
<dbReference type="PROSITE" id="PS50995">
    <property type="entry name" value="HTH_MARR_2"/>
    <property type="match status" value="1"/>
</dbReference>
<gene>
    <name evidence="5" type="ORF">Ana3638_13375</name>
</gene>
<keyword evidence="2" id="KW-0238">DNA-binding</keyword>
<evidence type="ECO:0000313" key="6">
    <source>
        <dbReference type="Proteomes" id="UP000464314"/>
    </source>
</evidence>
<evidence type="ECO:0000256" key="1">
    <source>
        <dbReference type="ARBA" id="ARBA00023015"/>
    </source>
</evidence>
<dbReference type="RefSeq" id="WP_161838466.1">
    <property type="nucleotide sequence ID" value="NZ_CP048000.1"/>
</dbReference>
<dbReference type="GO" id="GO:0003700">
    <property type="term" value="F:DNA-binding transcription factor activity"/>
    <property type="evidence" value="ECO:0007669"/>
    <property type="project" value="InterPro"/>
</dbReference>
<proteinExistence type="predicted"/>
<dbReference type="AlphaFoldDB" id="A0A6P1TP36"/>
<evidence type="ECO:0000256" key="3">
    <source>
        <dbReference type="ARBA" id="ARBA00023163"/>
    </source>
</evidence>
<organism evidence="5 6">
    <name type="scientific">Anaerocolumna sedimenticola</name>
    <dbReference type="NCBI Taxonomy" id="2696063"/>
    <lineage>
        <taxon>Bacteria</taxon>
        <taxon>Bacillati</taxon>
        <taxon>Bacillota</taxon>
        <taxon>Clostridia</taxon>
        <taxon>Lachnospirales</taxon>
        <taxon>Lachnospiraceae</taxon>
        <taxon>Anaerocolumna</taxon>
    </lineage>
</organism>
<feature type="domain" description="HTH marR-type" evidence="4">
    <location>
        <begin position="4"/>
        <end position="136"/>
    </location>
</feature>
<evidence type="ECO:0000313" key="5">
    <source>
        <dbReference type="EMBL" id="QHQ61641.1"/>
    </source>
</evidence>
<dbReference type="InterPro" id="IPR000835">
    <property type="entry name" value="HTH_MarR-typ"/>
</dbReference>
<dbReference type="PRINTS" id="PR00598">
    <property type="entry name" value="HTHMARR"/>
</dbReference>
<dbReference type="Pfam" id="PF01047">
    <property type="entry name" value="MarR"/>
    <property type="match status" value="1"/>
</dbReference>
<dbReference type="GO" id="GO:0003677">
    <property type="term" value="F:DNA binding"/>
    <property type="evidence" value="ECO:0007669"/>
    <property type="project" value="UniProtKB-KW"/>
</dbReference>
<protein>
    <submittedName>
        <fullName evidence="5">MarR family transcriptional regulator</fullName>
    </submittedName>
</protein>
<dbReference type="SMART" id="SM00347">
    <property type="entry name" value="HTH_MARR"/>
    <property type="match status" value="1"/>
</dbReference>
<dbReference type="KEGG" id="anr:Ana3638_13375"/>